<protein>
    <submittedName>
        <fullName evidence="1">Uncharacterized protein</fullName>
    </submittedName>
</protein>
<evidence type="ECO:0000313" key="2">
    <source>
        <dbReference type="Proteomes" id="UP000177625"/>
    </source>
</evidence>
<dbReference type="Proteomes" id="UP000177625">
    <property type="component" value="Unassembled WGS sequence"/>
</dbReference>
<proteinExistence type="predicted"/>
<dbReference type="AlphaFoldDB" id="A0A1E1M740"/>
<name>A0A1E1M740_RHYSE</name>
<evidence type="ECO:0000313" key="1">
    <source>
        <dbReference type="EMBL" id="CZT44919.1"/>
    </source>
</evidence>
<accession>A0A1E1M740</accession>
<dbReference type="EMBL" id="FJVC01000198">
    <property type="protein sequence ID" value="CZT44919.1"/>
    <property type="molecule type" value="Genomic_DNA"/>
</dbReference>
<keyword evidence="2" id="KW-1185">Reference proteome</keyword>
<gene>
    <name evidence="1" type="ORF">RSE6_05171</name>
</gene>
<sequence length="246" mass="28189">MCDSAGWRYARTCKLDIRGFGHPAAIVQTGRRSDEKIKVSFIQFTHTKRIGSVSLNWSDIFLNRGLSYFQKNDGKFRFITYPREEVKKRQQDRVTGRHLQMNRISLQQLIKLVNSLAGRQNCGQDMNQEPALREAVPQITLASPEKEVEVELRGPETRYEESINYVTTCNSTSYSAPNPKITLNIQEAEGYRDQLKPDANTSNQPTRNTDAFEGDLEAQKVPDSQLEPSYLNFNLGMLLRRYIYGS</sequence>
<organism evidence="1 2">
    <name type="scientific">Rhynchosporium secalis</name>
    <name type="common">Barley scald fungus</name>
    <dbReference type="NCBI Taxonomy" id="38038"/>
    <lineage>
        <taxon>Eukaryota</taxon>
        <taxon>Fungi</taxon>
        <taxon>Dikarya</taxon>
        <taxon>Ascomycota</taxon>
        <taxon>Pezizomycotina</taxon>
        <taxon>Leotiomycetes</taxon>
        <taxon>Helotiales</taxon>
        <taxon>Ploettnerulaceae</taxon>
        <taxon>Rhynchosporium</taxon>
    </lineage>
</organism>
<reference evidence="2" key="1">
    <citation type="submission" date="2016-03" db="EMBL/GenBank/DDBJ databases">
        <authorList>
            <person name="Guldener U."/>
        </authorList>
    </citation>
    <scope>NUCLEOTIDE SEQUENCE [LARGE SCALE GENOMIC DNA]</scope>
</reference>